<name>A0AAD0YM87_CHRNA</name>
<protein>
    <submittedName>
        <fullName evidence="1">Uncharacterized protein</fullName>
    </submittedName>
</protein>
<dbReference type="Proteomes" id="UP000278288">
    <property type="component" value="Chromosome"/>
</dbReference>
<dbReference type="KEGG" id="cnk:EG343_15155"/>
<reference evidence="1 2" key="1">
    <citation type="submission" date="2018-11" db="EMBL/GenBank/DDBJ databases">
        <title>Proposal to divide the Flavobacteriaceae and reorganize its genera based on Amino Acid Identity values calculated from whole genome sequences.</title>
        <authorList>
            <person name="Nicholson A.C."/>
            <person name="Gulvik C.A."/>
            <person name="Whitney A.M."/>
            <person name="Humrighouse B.W."/>
            <person name="Bell M."/>
            <person name="Holmes B."/>
            <person name="Steigerwalt A.G."/>
            <person name="Villarma A."/>
            <person name="Sheth M."/>
            <person name="Batra D."/>
            <person name="Pryor J."/>
            <person name="Bernardet J.-F."/>
            <person name="Hugo C."/>
            <person name="Kampfer P."/>
            <person name="Newman J."/>
            <person name="McQuiston J.R."/>
        </authorList>
    </citation>
    <scope>NUCLEOTIDE SEQUENCE [LARGE SCALE GENOMIC DNA]</scope>
    <source>
        <strain evidence="1 2">G0041</strain>
    </source>
</reference>
<evidence type="ECO:0000313" key="2">
    <source>
        <dbReference type="Proteomes" id="UP000278288"/>
    </source>
</evidence>
<gene>
    <name evidence="1" type="ORF">EG343_15155</name>
</gene>
<keyword evidence="2" id="KW-1185">Reference proteome</keyword>
<proteinExistence type="predicted"/>
<accession>A0AAD0YM87</accession>
<sequence length="184" mass="20839">MKKSQFILVSQLKDQLLEFPAIVSSLEKKDLFFVEKMLSWLKSVENILSTNTISEVSEIAGFRSKILAGKISDERSFNAKKNQLKVTANLLHDAQNCVLNVLLPHETKMNECRDITKQILALAAQTTSPLYTSEITFEDFVQKVWCHILSDNDLKLGGIKLKSMLSEMDIIMLIADEIDINDFS</sequence>
<evidence type="ECO:0000313" key="1">
    <source>
        <dbReference type="EMBL" id="AZA91860.1"/>
    </source>
</evidence>
<organism evidence="1 2">
    <name type="scientific">Chryseobacterium nakagawai</name>
    <dbReference type="NCBI Taxonomy" id="1241982"/>
    <lineage>
        <taxon>Bacteria</taxon>
        <taxon>Pseudomonadati</taxon>
        <taxon>Bacteroidota</taxon>
        <taxon>Flavobacteriia</taxon>
        <taxon>Flavobacteriales</taxon>
        <taxon>Weeksellaceae</taxon>
        <taxon>Chryseobacterium group</taxon>
        <taxon>Chryseobacterium</taxon>
    </lineage>
</organism>
<dbReference type="AlphaFoldDB" id="A0AAD0YM87"/>
<dbReference type="EMBL" id="CP033923">
    <property type="protein sequence ID" value="AZA91860.1"/>
    <property type="molecule type" value="Genomic_DNA"/>
</dbReference>
<dbReference type="RefSeq" id="WP_123858598.1">
    <property type="nucleotide sequence ID" value="NZ_CP033923.1"/>
</dbReference>